<accession>A0A5B7IV07</accession>
<name>A0A5B7IV07_PORTR</name>
<reference evidence="1 2" key="1">
    <citation type="submission" date="2019-05" db="EMBL/GenBank/DDBJ databases">
        <title>Another draft genome of Portunus trituberculatus and its Hox gene families provides insights of decapod evolution.</title>
        <authorList>
            <person name="Jeong J.-H."/>
            <person name="Song I."/>
            <person name="Kim S."/>
            <person name="Choi T."/>
            <person name="Kim D."/>
            <person name="Ryu S."/>
            <person name="Kim W."/>
        </authorList>
    </citation>
    <scope>NUCLEOTIDE SEQUENCE [LARGE SCALE GENOMIC DNA]</scope>
    <source>
        <tissue evidence="1">Muscle</tissue>
    </source>
</reference>
<gene>
    <name evidence="1" type="ORF">E2C01_084336</name>
</gene>
<dbReference type="Proteomes" id="UP000324222">
    <property type="component" value="Unassembled WGS sequence"/>
</dbReference>
<sequence length="109" mass="12120">MCARVTRGIARVSVNGRERECFLTDLCFLSLLGVRVLGSEMRRVWRELLAVSCQLGRATLLGATRDSNEVVQLVPRLAAAAENQHHSQDNKCRSLLLLLLPSTSTRDTQ</sequence>
<dbReference type="AlphaFoldDB" id="A0A5B7IV07"/>
<proteinExistence type="predicted"/>
<evidence type="ECO:0000313" key="1">
    <source>
        <dbReference type="EMBL" id="MPC89391.1"/>
    </source>
</evidence>
<keyword evidence="2" id="KW-1185">Reference proteome</keyword>
<protein>
    <submittedName>
        <fullName evidence="1">Uncharacterized protein</fullName>
    </submittedName>
</protein>
<organism evidence="1 2">
    <name type="scientific">Portunus trituberculatus</name>
    <name type="common">Swimming crab</name>
    <name type="synonym">Neptunus trituberculatus</name>
    <dbReference type="NCBI Taxonomy" id="210409"/>
    <lineage>
        <taxon>Eukaryota</taxon>
        <taxon>Metazoa</taxon>
        <taxon>Ecdysozoa</taxon>
        <taxon>Arthropoda</taxon>
        <taxon>Crustacea</taxon>
        <taxon>Multicrustacea</taxon>
        <taxon>Malacostraca</taxon>
        <taxon>Eumalacostraca</taxon>
        <taxon>Eucarida</taxon>
        <taxon>Decapoda</taxon>
        <taxon>Pleocyemata</taxon>
        <taxon>Brachyura</taxon>
        <taxon>Eubrachyura</taxon>
        <taxon>Portunoidea</taxon>
        <taxon>Portunidae</taxon>
        <taxon>Portuninae</taxon>
        <taxon>Portunus</taxon>
    </lineage>
</organism>
<comment type="caution">
    <text evidence="1">The sequence shown here is derived from an EMBL/GenBank/DDBJ whole genome shotgun (WGS) entry which is preliminary data.</text>
</comment>
<dbReference type="EMBL" id="VSRR010080900">
    <property type="protein sequence ID" value="MPC89391.1"/>
    <property type="molecule type" value="Genomic_DNA"/>
</dbReference>
<evidence type="ECO:0000313" key="2">
    <source>
        <dbReference type="Proteomes" id="UP000324222"/>
    </source>
</evidence>